<dbReference type="EMBL" id="BAABEP010000076">
    <property type="protein sequence ID" value="GAA3758177.1"/>
    <property type="molecule type" value="Genomic_DNA"/>
</dbReference>
<accession>A0ABP7G7X9</accession>
<name>A0ABP7G7X9_9ACTN</name>
<gene>
    <name evidence="5" type="ORF">GCM10023082_61150</name>
</gene>
<proteinExistence type="inferred from homology"/>
<reference evidence="6" key="1">
    <citation type="journal article" date="2019" name="Int. J. Syst. Evol. Microbiol.">
        <title>The Global Catalogue of Microorganisms (GCM) 10K type strain sequencing project: providing services to taxonomists for standard genome sequencing and annotation.</title>
        <authorList>
            <consortium name="The Broad Institute Genomics Platform"/>
            <consortium name="The Broad Institute Genome Sequencing Center for Infectious Disease"/>
            <person name="Wu L."/>
            <person name="Ma J."/>
        </authorList>
    </citation>
    <scope>NUCLEOTIDE SEQUENCE [LARGE SCALE GENOMIC DNA]</scope>
    <source>
        <strain evidence="6">JCM 30846</strain>
    </source>
</reference>
<keyword evidence="2" id="KW-0805">Transcription regulation</keyword>
<dbReference type="Gene3D" id="3.40.190.10">
    <property type="entry name" value="Periplasmic binding protein-like II"/>
    <property type="match status" value="2"/>
</dbReference>
<dbReference type="PANTHER" id="PTHR30126">
    <property type="entry name" value="HTH-TYPE TRANSCRIPTIONAL REGULATOR"/>
    <property type="match status" value="1"/>
</dbReference>
<comment type="similarity">
    <text evidence="1">Belongs to the LysR transcriptional regulatory family.</text>
</comment>
<dbReference type="Pfam" id="PF03466">
    <property type="entry name" value="LysR_substrate"/>
    <property type="match status" value="1"/>
</dbReference>
<protein>
    <recommendedName>
        <fullName evidence="4">LysR substrate-binding domain-containing protein</fullName>
    </recommendedName>
</protein>
<dbReference type="Proteomes" id="UP001499884">
    <property type="component" value="Unassembled WGS sequence"/>
</dbReference>
<evidence type="ECO:0000259" key="4">
    <source>
        <dbReference type="Pfam" id="PF03466"/>
    </source>
</evidence>
<dbReference type="PANTHER" id="PTHR30126:SF39">
    <property type="entry name" value="HTH-TYPE TRANSCRIPTIONAL REGULATOR CYSL"/>
    <property type="match status" value="1"/>
</dbReference>
<dbReference type="SUPFAM" id="SSF53850">
    <property type="entry name" value="Periplasmic binding protein-like II"/>
    <property type="match status" value="1"/>
</dbReference>
<evidence type="ECO:0000256" key="3">
    <source>
        <dbReference type="ARBA" id="ARBA00023163"/>
    </source>
</evidence>
<evidence type="ECO:0000313" key="5">
    <source>
        <dbReference type="EMBL" id="GAA3758177.1"/>
    </source>
</evidence>
<evidence type="ECO:0000256" key="2">
    <source>
        <dbReference type="ARBA" id="ARBA00023015"/>
    </source>
</evidence>
<evidence type="ECO:0000313" key="6">
    <source>
        <dbReference type="Proteomes" id="UP001499884"/>
    </source>
</evidence>
<sequence>MPGTTVALITGDSDDVAAAVLGDRVGVGFVEGPKPPRGLSTSPVGRDELTVIVHPGHPWARRGSGITPAELAATPLVSREHGSGTRQFLEQALRAHTGALLAPPLLALSSTTAVRTAVAEAVAPGVLSSLAVSSELRAGPLAAVPVTGLDLTRTLRVVHRAGTQLVGAAAGLAAVARTAGRDARR</sequence>
<comment type="caution">
    <text evidence="5">The sequence shown here is derived from an EMBL/GenBank/DDBJ whole genome shotgun (WGS) entry which is preliminary data.</text>
</comment>
<keyword evidence="6" id="KW-1185">Reference proteome</keyword>
<dbReference type="InterPro" id="IPR005119">
    <property type="entry name" value="LysR_subst-bd"/>
</dbReference>
<keyword evidence="3" id="KW-0804">Transcription</keyword>
<organism evidence="5 6">
    <name type="scientific">Streptomyces tremellae</name>
    <dbReference type="NCBI Taxonomy" id="1124239"/>
    <lineage>
        <taxon>Bacteria</taxon>
        <taxon>Bacillati</taxon>
        <taxon>Actinomycetota</taxon>
        <taxon>Actinomycetes</taxon>
        <taxon>Kitasatosporales</taxon>
        <taxon>Streptomycetaceae</taxon>
        <taxon>Streptomyces</taxon>
    </lineage>
</organism>
<evidence type="ECO:0000256" key="1">
    <source>
        <dbReference type="ARBA" id="ARBA00009437"/>
    </source>
</evidence>
<feature type="domain" description="LysR substrate-binding" evidence="4">
    <location>
        <begin position="2"/>
        <end position="178"/>
    </location>
</feature>